<dbReference type="InterPro" id="IPR010982">
    <property type="entry name" value="Lambda_DNA-bd_dom_sf"/>
</dbReference>
<dbReference type="Pfam" id="PF19054">
    <property type="entry name" value="DUF5753"/>
    <property type="match status" value="1"/>
</dbReference>
<dbReference type="Proteomes" id="UP001595923">
    <property type="component" value="Unassembled WGS sequence"/>
</dbReference>
<evidence type="ECO:0000313" key="2">
    <source>
        <dbReference type="EMBL" id="MFC4565763.1"/>
    </source>
</evidence>
<dbReference type="RefSeq" id="WP_378580046.1">
    <property type="nucleotide sequence ID" value="NZ_JBHSFQ010000047.1"/>
</dbReference>
<dbReference type="SUPFAM" id="SSF47413">
    <property type="entry name" value="lambda repressor-like DNA-binding domains"/>
    <property type="match status" value="1"/>
</dbReference>
<dbReference type="InterPro" id="IPR001387">
    <property type="entry name" value="Cro/C1-type_HTH"/>
</dbReference>
<dbReference type="Pfam" id="PF13560">
    <property type="entry name" value="HTH_31"/>
    <property type="match status" value="1"/>
</dbReference>
<gene>
    <name evidence="2" type="ORF">ACFO4E_28225</name>
</gene>
<sequence length="270" mass="30148">MAKKVQPQWRRFGRELRRWRDQAGLTQSDLGGQVSISYGLVSAFERGIHVPKLAHVERIDHALSSRGALIRLWQAANDGNGLAAWFQGLASLIQQATQLREYNPMLIPGLLQTEEYARAILRAGQPADTDADIEEQVKARMKRQAVLFAERPPHLIEVLDEAVLRRPIGGRETMGKQLEHLLKVSSEARVALHVIPFDTEYHPGLSEGFSLFAVPDKGEAVFMETRMTAAAHDDPEVVSSYMAHFSDLRGAALPVPASRKLIERIRGEFS</sequence>
<dbReference type="InterPro" id="IPR043917">
    <property type="entry name" value="DUF5753"/>
</dbReference>
<evidence type="ECO:0000259" key="1">
    <source>
        <dbReference type="PROSITE" id="PS50943"/>
    </source>
</evidence>
<feature type="domain" description="HTH cro/C1-type" evidence="1">
    <location>
        <begin position="16"/>
        <end position="69"/>
    </location>
</feature>
<dbReference type="CDD" id="cd00093">
    <property type="entry name" value="HTH_XRE"/>
    <property type="match status" value="1"/>
</dbReference>
<comment type="caution">
    <text evidence="2">The sequence shown here is derived from an EMBL/GenBank/DDBJ whole genome shotgun (WGS) entry which is preliminary data.</text>
</comment>
<name>A0ABV9E711_9ACTN</name>
<dbReference type="SMART" id="SM00530">
    <property type="entry name" value="HTH_XRE"/>
    <property type="match status" value="1"/>
</dbReference>
<accession>A0ABV9E711</accession>
<protein>
    <submittedName>
        <fullName evidence="2">Helix-turn-helix domain-containing protein</fullName>
    </submittedName>
</protein>
<dbReference type="Gene3D" id="1.10.260.40">
    <property type="entry name" value="lambda repressor-like DNA-binding domains"/>
    <property type="match status" value="1"/>
</dbReference>
<keyword evidence="3" id="KW-1185">Reference proteome</keyword>
<dbReference type="EMBL" id="JBHSFQ010000047">
    <property type="protein sequence ID" value="MFC4565763.1"/>
    <property type="molecule type" value="Genomic_DNA"/>
</dbReference>
<evidence type="ECO:0000313" key="3">
    <source>
        <dbReference type="Proteomes" id="UP001595923"/>
    </source>
</evidence>
<dbReference type="PROSITE" id="PS50943">
    <property type="entry name" value="HTH_CROC1"/>
    <property type="match status" value="1"/>
</dbReference>
<organism evidence="2 3">
    <name type="scientific">Nocardiopsis mangrovi</name>
    <dbReference type="NCBI Taxonomy" id="1179818"/>
    <lineage>
        <taxon>Bacteria</taxon>
        <taxon>Bacillati</taxon>
        <taxon>Actinomycetota</taxon>
        <taxon>Actinomycetes</taxon>
        <taxon>Streptosporangiales</taxon>
        <taxon>Nocardiopsidaceae</taxon>
        <taxon>Nocardiopsis</taxon>
    </lineage>
</organism>
<proteinExistence type="predicted"/>
<reference evidence="3" key="1">
    <citation type="journal article" date="2019" name="Int. J. Syst. Evol. Microbiol.">
        <title>The Global Catalogue of Microorganisms (GCM) 10K type strain sequencing project: providing services to taxonomists for standard genome sequencing and annotation.</title>
        <authorList>
            <consortium name="The Broad Institute Genomics Platform"/>
            <consortium name="The Broad Institute Genome Sequencing Center for Infectious Disease"/>
            <person name="Wu L."/>
            <person name="Ma J."/>
        </authorList>
    </citation>
    <scope>NUCLEOTIDE SEQUENCE [LARGE SCALE GENOMIC DNA]</scope>
    <source>
        <strain evidence="3">XZYJ18</strain>
    </source>
</reference>